<protein>
    <submittedName>
        <fullName evidence="2">Uncharacterized protein</fullName>
    </submittedName>
</protein>
<comment type="caution">
    <text evidence="2">The sequence shown here is derived from an EMBL/GenBank/DDBJ whole genome shotgun (WGS) entry which is preliminary data.</text>
</comment>
<reference evidence="2 3" key="1">
    <citation type="submission" date="2013-12" db="EMBL/GenBank/DDBJ databases">
        <title>Comparative genomics of relapsing fever spirochetes.</title>
        <authorList>
            <person name="Schwan T.G."/>
            <person name="Raffel S.J."/>
            <person name="Porcella S.F."/>
        </authorList>
    </citation>
    <scope>NUCLEOTIDE SEQUENCE [LARGE SCALE GENOMIC DNA]</scope>
    <source>
        <strain evidence="2 3">CR2A</strain>
    </source>
</reference>
<dbReference type="Proteomes" id="UP000019148">
    <property type="component" value="Unassembled WGS sequence"/>
</dbReference>
<sequence length="230" mass="26449">MKFKNKFLILSLLFSFISCNLFFGLKSNKDAIEENSESLEHVDSETSKQRGIRSVLEEAAEVVEPVLKAFVEPVLEAILEPVVAKPVVVDAKEEEKIVVAAEVGAEEESEENKEVEEKDVEDLEVKLQLNKDDDVRDVKYALYWIKAIKEKKSDIMYEVLAIAGGIELLKKIVSQKYKQKDKANDIMQLLDNSRQMIHNIMRSSYEYNEESFSELEANFTKSKKLFRRGY</sequence>
<gene>
    <name evidence="2" type="ORF">BDCR2A_01902</name>
</gene>
<dbReference type="PROSITE" id="PS51257">
    <property type="entry name" value="PROKAR_LIPOPROTEIN"/>
    <property type="match status" value="1"/>
</dbReference>
<keyword evidence="1" id="KW-0175">Coiled coil</keyword>
<name>W6TVW7_9SPIR</name>
<evidence type="ECO:0000313" key="2">
    <source>
        <dbReference type="EMBL" id="ETZ17181.1"/>
    </source>
</evidence>
<feature type="coiled-coil region" evidence="1">
    <location>
        <begin position="98"/>
        <end position="133"/>
    </location>
</feature>
<accession>W6TVW7</accession>
<dbReference type="PATRIC" id="fig|1432657.3.peg.1776"/>
<proteinExistence type="predicted"/>
<evidence type="ECO:0000313" key="3">
    <source>
        <dbReference type="Proteomes" id="UP000019148"/>
    </source>
</evidence>
<evidence type="ECO:0000256" key="1">
    <source>
        <dbReference type="SAM" id="Coils"/>
    </source>
</evidence>
<organism evidence="2 3">
    <name type="scientific">Borrelia duttonii CR2A</name>
    <dbReference type="NCBI Taxonomy" id="1432657"/>
    <lineage>
        <taxon>Bacteria</taxon>
        <taxon>Pseudomonadati</taxon>
        <taxon>Spirochaetota</taxon>
        <taxon>Spirochaetia</taxon>
        <taxon>Spirochaetales</taxon>
        <taxon>Borreliaceae</taxon>
        <taxon>Borrelia</taxon>
    </lineage>
</organism>
<dbReference type="AlphaFoldDB" id="W6TVW7"/>
<dbReference type="EMBL" id="AZIT01000087">
    <property type="protein sequence ID" value="ETZ17181.1"/>
    <property type="molecule type" value="Genomic_DNA"/>
</dbReference>
<dbReference type="RefSeq" id="WP_038368342.1">
    <property type="nucleotide sequence ID" value="NZ_AZIT01000087.1"/>
</dbReference>